<dbReference type="AlphaFoldDB" id="K3WHD1"/>
<dbReference type="EnsemblProtists" id="PYU1_T004373">
    <property type="protein sequence ID" value="PYU1_T004373"/>
    <property type="gene ID" value="PYU1_G004363"/>
</dbReference>
<keyword evidence="2" id="KW-1185">Reference proteome</keyword>
<dbReference type="EMBL" id="GL376631">
    <property type="status" value="NOT_ANNOTATED_CDS"/>
    <property type="molecule type" value="Genomic_DNA"/>
</dbReference>
<accession>K3WHD1</accession>
<dbReference type="HOGENOM" id="CLU_164378_0_0_1"/>
<dbReference type="Proteomes" id="UP000019132">
    <property type="component" value="Unassembled WGS sequence"/>
</dbReference>
<protein>
    <submittedName>
        <fullName evidence="1">Uncharacterized protein</fullName>
    </submittedName>
</protein>
<name>K3WHD1_GLOUD</name>
<dbReference type="VEuPathDB" id="FungiDB:PYU1_G004363"/>
<organism evidence="1 2">
    <name type="scientific">Globisporangium ultimum (strain ATCC 200006 / CBS 805.95 / DAOM BR144)</name>
    <name type="common">Pythium ultimum</name>
    <dbReference type="NCBI Taxonomy" id="431595"/>
    <lineage>
        <taxon>Eukaryota</taxon>
        <taxon>Sar</taxon>
        <taxon>Stramenopiles</taxon>
        <taxon>Oomycota</taxon>
        <taxon>Peronosporomycetes</taxon>
        <taxon>Pythiales</taxon>
        <taxon>Pythiaceae</taxon>
        <taxon>Globisporangium</taxon>
    </lineage>
</organism>
<reference evidence="2" key="1">
    <citation type="journal article" date="2010" name="Genome Biol.">
        <title>Genome sequence of the necrotrophic plant pathogen Pythium ultimum reveals original pathogenicity mechanisms and effector repertoire.</title>
        <authorList>
            <person name="Levesque C.A."/>
            <person name="Brouwer H."/>
            <person name="Cano L."/>
            <person name="Hamilton J.P."/>
            <person name="Holt C."/>
            <person name="Huitema E."/>
            <person name="Raffaele S."/>
            <person name="Robideau G.P."/>
            <person name="Thines M."/>
            <person name="Win J."/>
            <person name="Zerillo M.M."/>
            <person name="Beakes G.W."/>
            <person name="Boore J.L."/>
            <person name="Busam D."/>
            <person name="Dumas B."/>
            <person name="Ferriera S."/>
            <person name="Fuerstenberg S.I."/>
            <person name="Gachon C.M."/>
            <person name="Gaulin E."/>
            <person name="Govers F."/>
            <person name="Grenville-Briggs L."/>
            <person name="Horner N."/>
            <person name="Hostetler J."/>
            <person name="Jiang R.H."/>
            <person name="Johnson J."/>
            <person name="Krajaejun T."/>
            <person name="Lin H."/>
            <person name="Meijer H.J."/>
            <person name="Moore B."/>
            <person name="Morris P."/>
            <person name="Phuntmart V."/>
            <person name="Puiu D."/>
            <person name="Shetty J."/>
            <person name="Stajich J.E."/>
            <person name="Tripathy S."/>
            <person name="Wawra S."/>
            <person name="van West P."/>
            <person name="Whitty B.R."/>
            <person name="Coutinho P.M."/>
            <person name="Henrissat B."/>
            <person name="Martin F."/>
            <person name="Thomas P.D."/>
            <person name="Tyler B.M."/>
            <person name="De Vries R.P."/>
            <person name="Kamoun S."/>
            <person name="Yandell M."/>
            <person name="Tisserat N."/>
            <person name="Buell C.R."/>
        </authorList>
    </citation>
    <scope>NUCLEOTIDE SEQUENCE</scope>
    <source>
        <strain evidence="2">DAOM:BR144</strain>
    </source>
</reference>
<evidence type="ECO:0000313" key="1">
    <source>
        <dbReference type="EnsemblProtists" id="PYU1_T004373"/>
    </source>
</evidence>
<proteinExistence type="predicted"/>
<evidence type="ECO:0000313" key="2">
    <source>
        <dbReference type="Proteomes" id="UP000019132"/>
    </source>
</evidence>
<sequence>MTLRWFQFVVEDGTPLSSVTVIQLAGDAIVGGFQKQVKTEYADSHLAHIDTPELTVYANRAAFDEKQQPLAANLVTGSLDETMDDALVVVAPECVAAQREM</sequence>
<reference evidence="2" key="2">
    <citation type="submission" date="2010-04" db="EMBL/GenBank/DDBJ databases">
        <authorList>
            <person name="Buell R."/>
            <person name="Hamilton J."/>
            <person name="Hostetler J."/>
        </authorList>
    </citation>
    <scope>NUCLEOTIDE SEQUENCE [LARGE SCALE GENOMIC DNA]</scope>
    <source>
        <strain evidence="2">DAOM:BR144</strain>
    </source>
</reference>
<dbReference type="InParanoid" id="K3WHD1"/>
<reference evidence="1" key="3">
    <citation type="submission" date="2015-02" db="UniProtKB">
        <authorList>
            <consortium name="EnsemblProtists"/>
        </authorList>
    </citation>
    <scope>IDENTIFICATION</scope>
    <source>
        <strain evidence="1">DAOM BR144</strain>
    </source>
</reference>